<keyword evidence="4" id="KW-1185">Reference proteome</keyword>
<accession>A0A9D4C8P3</accession>
<evidence type="ECO:0000313" key="4">
    <source>
        <dbReference type="Proteomes" id="UP000828390"/>
    </source>
</evidence>
<comment type="caution">
    <text evidence="3">The sequence shown here is derived from an EMBL/GenBank/DDBJ whole genome shotgun (WGS) entry which is preliminary data.</text>
</comment>
<reference evidence="3" key="1">
    <citation type="journal article" date="2019" name="bioRxiv">
        <title>The Genome of the Zebra Mussel, Dreissena polymorpha: A Resource for Invasive Species Research.</title>
        <authorList>
            <person name="McCartney M.A."/>
            <person name="Auch B."/>
            <person name="Kono T."/>
            <person name="Mallez S."/>
            <person name="Zhang Y."/>
            <person name="Obille A."/>
            <person name="Becker A."/>
            <person name="Abrahante J.E."/>
            <person name="Garbe J."/>
            <person name="Badalamenti J.P."/>
            <person name="Herman A."/>
            <person name="Mangelson H."/>
            <person name="Liachko I."/>
            <person name="Sullivan S."/>
            <person name="Sone E.D."/>
            <person name="Koren S."/>
            <person name="Silverstein K.A.T."/>
            <person name="Beckman K.B."/>
            <person name="Gohl D.M."/>
        </authorList>
    </citation>
    <scope>NUCLEOTIDE SEQUENCE</scope>
    <source>
        <strain evidence="3">Duluth1</strain>
        <tissue evidence="3">Whole animal</tissue>
    </source>
</reference>
<feature type="chain" id="PRO_5038581359" evidence="2">
    <location>
        <begin position="21"/>
        <end position="63"/>
    </location>
</feature>
<feature type="signal peptide" evidence="2">
    <location>
        <begin position="1"/>
        <end position="20"/>
    </location>
</feature>
<evidence type="ECO:0000256" key="2">
    <source>
        <dbReference type="SAM" id="SignalP"/>
    </source>
</evidence>
<evidence type="ECO:0000313" key="3">
    <source>
        <dbReference type="EMBL" id="KAH3719116.1"/>
    </source>
</evidence>
<gene>
    <name evidence="3" type="ORF">DPMN_061947</name>
</gene>
<dbReference type="AlphaFoldDB" id="A0A9D4C8P3"/>
<sequence>MGPLLLPLLLLLMTTRAVCGMGGMGSEDLRAAQQNMDTAVENAKEAVKHDEMVDQEKKDSGKQ</sequence>
<evidence type="ECO:0000256" key="1">
    <source>
        <dbReference type="SAM" id="MobiDB-lite"/>
    </source>
</evidence>
<protein>
    <submittedName>
        <fullName evidence="3">Uncharacterized protein</fullName>
    </submittedName>
</protein>
<reference evidence="3" key="2">
    <citation type="submission" date="2020-11" db="EMBL/GenBank/DDBJ databases">
        <authorList>
            <person name="McCartney M.A."/>
            <person name="Auch B."/>
            <person name="Kono T."/>
            <person name="Mallez S."/>
            <person name="Becker A."/>
            <person name="Gohl D.M."/>
            <person name="Silverstein K.A.T."/>
            <person name="Koren S."/>
            <person name="Bechman K.B."/>
            <person name="Herman A."/>
            <person name="Abrahante J.E."/>
            <person name="Garbe J."/>
        </authorList>
    </citation>
    <scope>NUCLEOTIDE SEQUENCE</scope>
    <source>
        <strain evidence="3">Duluth1</strain>
        <tissue evidence="3">Whole animal</tissue>
    </source>
</reference>
<dbReference type="Proteomes" id="UP000828390">
    <property type="component" value="Unassembled WGS sequence"/>
</dbReference>
<proteinExistence type="predicted"/>
<keyword evidence="2" id="KW-0732">Signal</keyword>
<organism evidence="3 4">
    <name type="scientific">Dreissena polymorpha</name>
    <name type="common">Zebra mussel</name>
    <name type="synonym">Mytilus polymorpha</name>
    <dbReference type="NCBI Taxonomy" id="45954"/>
    <lineage>
        <taxon>Eukaryota</taxon>
        <taxon>Metazoa</taxon>
        <taxon>Spiralia</taxon>
        <taxon>Lophotrochozoa</taxon>
        <taxon>Mollusca</taxon>
        <taxon>Bivalvia</taxon>
        <taxon>Autobranchia</taxon>
        <taxon>Heteroconchia</taxon>
        <taxon>Euheterodonta</taxon>
        <taxon>Imparidentia</taxon>
        <taxon>Neoheterodontei</taxon>
        <taxon>Myida</taxon>
        <taxon>Dreissenoidea</taxon>
        <taxon>Dreissenidae</taxon>
        <taxon>Dreissena</taxon>
    </lineage>
</organism>
<dbReference type="EMBL" id="JAIWYP010000013">
    <property type="protein sequence ID" value="KAH3719116.1"/>
    <property type="molecule type" value="Genomic_DNA"/>
</dbReference>
<name>A0A9D4C8P3_DREPO</name>
<feature type="region of interest" description="Disordered" evidence="1">
    <location>
        <begin position="43"/>
        <end position="63"/>
    </location>
</feature>